<gene>
    <name evidence="1" type="ORF">CAUPRSCDRAFT_12183</name>
</gene>
<organism evidence="1 2">
    <name type="scientific">Caulochytrium protostelioides</name>
    <dbReference type="NCBI Taxonomy" id="1555241"/>
    <lineage>
        <taxon>Eukaryota</taxon>
        <taxon>Fungi</taxon>
        <taxon>Fungi incertae sedis</taxon>
        <taxon>Chytridiomycota</taxon>
        <taxon>Chytridiomycota incertae sedis</taxon>
        <taxon>Chytridiomycetes</taxon>
        <taxon>Caulochytriales</taxon>
        <taxon>Caulochytriaceae</taxon>
        <taxon>Caulochytrium</taxon>
    </lineage>
</organism>
<name>A0A4P9WUG5_9FUNG</name>
<proteinExistence type="predicted"/>
<accession>A0A4P9WUG5</accession>
<evidence type="ECO:0000313" key="2">
    <source>
        <dbReference type="Proteomes" id="UP000268535"/>
    </source>
</evidence>
<dbReference type="AlphaFoldDB" id="A0A4P9WUG5"/>
<dbReference type="EMBL" id="ML010343">
    <property type="protein sequence ID" value="RKO96115.1"/>
    <property type="molecule type" value="Genomic_DNA"/>
</dbReference>
<sequence length="377" mass="42351">KNPPWGNADPLLPIDLLGIKAFEWELDPLDEVNPKLRFSSDFVLFSLFLVGPRELGFYSSKLFPKSDQTWKTGYEIVSHVLNQKQLGRCYDLNRYVLWSETLTTETVWLHENYPVGADKIHLIANFASLLRDYGSAKIENPWYAEGVRSSMDIPWSLSEAVNAAKLSLEKMLKSGQILTTVTDVANSKHVEAKPQTPSPKHDYAFLIKNSYVVYQASQSVAKSISEELIKFSNAELTRRNMHFWTDEEVGACLGSVKRWYNALVWIDALEKHTDVISTIDAYKHHQFPGMSPRSAEEKEQQKPFPNVLTALSEDSLGTALSVEGMSPPAMLTRLTAVVNALAKPAGEPAKSIPFSGISEPIKVTRHALHDYIRGLKF</sequence>
<dbReference type="Proteomes" id="UP000268535">
    <property type="component" value="Unassembled WGS sequence"/>
</dbReference>
<feature type="non-terminal residue" evidence="1">
    <location>
        <position position="1"/>
    </location>
</feature>
<reference evidence="2" key="1">
    <citation type="journal article" date="2018" name="Nat. Microbiol.">
        <title>Leveraging single-cell genomics to expand the fungal tree of life.</title>
        <authorList>
            <person name="Ahrendt S.R."/>
            <person name="Quandt C.A."/>
            <person name="Ciobanu D."/>
            <person name="Clum A."/>
            <person name="Salamov A."/>
            <person name="Andreopoulos B."/>
            <person name="Cheng J.F."/>
            <person name="Woyke T."/>
            <person name="Pelin A."/>
            <person name="Henrissat B."/>
            <person name="Reynolds N.K."/>
            <person name="Benny G.L."/>
            <person name="Smith M.E."/>
            <person name="James T.Y."/>
            <person name="Grigoriev I.V."/>
        </authorList>
    </citation>
    <scope>NUCLEOTIDE SEQUENCE [LARGE SCALE GENOMIC DNA]</scope>
    <source>
        <strain evidence="2">ATCC 52028</strain>
    </source>
</reference>
<evidence type="ECO:0000313" key="1">
    <source>
        <dbReference type="EMBL" id="RKO96115.1"/>
    </source>
</evidence>
<protein>
    <submittedName>
        <fullName evidence="1">Uncharacterized protein</fullName>
    </submittedName>
</protein>